<keyword evidence="3" id="KW-0808">Transferase</keyword>
<dbReference type="GO" id="GO:0016020">
    <property type="term" value="C:membrane"/>
    <property type="evidence" value="ECO:0007669"/>
    <property type="project" value="UniProtKB-SubCell"/>
</dbReference>
<keyword evidence="4 7" id="KW-0812">Transmembrane</keyword>
<dbReference type="GO" id="GO:0005737">
    <property type="term" value="C:cytoplasm"/>
    <property type="evidence" value="ECO:0007669"/>
    <property type="project" value="TreeGrafter"/>
</dbReference>
<proteinExistence type="predicted"/>
<evidence type="ECO:0000256" key="4">
    <source>
        <dbReference type="ARBA" id="ARBA00022692"/>
    </source>
</evidence>
<feature type="transmembrane region" description="Helical" evidence="7">
    <location>
        <begin position="34"/>
        <end position="54"/>
    </location>
</feature>
<sequence>MNRIKKILKIEKSNRKRQVQASGLFFYDYYMPNLVRFLFNVLVQFLSPLLYILLRVGKKRVRLSEPKYTFSVCAIFKNEDLSLKEWIEYHLNIGVEHFYLYNNNSTDSFELILEPYVKNDIVTLISWPLAQEQQMPAYSDCFDRFKNETKWLAYIDLDEFICPFYETDIKKWIGKFSNYPSVYIYWKMFGTSGIIEHNKEKLIIEQYISCWDKYYDIGKSIINTQFEVLEFDKKYTHTMFGSVKIFNYRIPMPPINEFKKFVLFEINRSGLFNKNFSIQLNHYYSKSYIEYMDKKKARGDVALVGDDAKNLKSDEVFFYFQNQCTSVDYKIYRFINELKISMGYTSK</sequence>
<evidence type="ECO:0000313" key="9">
    <source>
        <dbReference type="Proteomes" id="UP000245250"/>
    </source>
</evidence>
<dbReference type="GO" id="GO:0016757">
    <property type="term" value="F:glycosyltransferase activity"/>
    <property type="evidence" value="ECO:0007669"/>
    <property type="project" value="UniProtKB-KW"/>
</dbReference>
<evidence type="ECO:0000256" key="7">
    <source>
        <dbReference type="SAM" id="Phobius"/>
    </source>
</evidence>
<evidence type="ECO:0000256" key="5">
    <source>
        <dbReference type="ARBA" id="ARBA00022989"/>
    </source>
</evidence>
<dbReference type="KEGG" id="fcr:HYN56_24655"/>
<evidence type="ECO:0000313" key="8">
    <source>
        <dbReference type="EMBL" id="AWK07245.1"/>
    </source>
</evidence>
<evidence type="ECO:0008006" key="10">
    <source>
        <dbReference type="Google" id="ProtNLM"/>
    </source>
</evidence>
<evidence type="ECO:0000256" key="1">
    <source>
        <dbReference type="ARBA" id="ARBA00004167"/>
    </source>
</evidence>
<dbReference type="EMBL" id="CP029255">
    <property type="protein sequence ID" value="AWK07245.1"/>
    <property type="molecule type" value="Genomic_DNA"/>
</dbReference>
<keyword evidence="5 7" id="KW-1133">Transmembrane helix</keyword>
<evidence type="ECO:0000256" key="2">
    <source>
        <dbReference type="ARBA" id="ARBA00022676"/>
    </source>
</evidence>
<organism evidence="8 9">
    <name type="scientific">Flavobacterium crocinum</name>
    <dbReference type="NCBI Taxonomy" id="2183896"/>
    <lineage>
        <taxon>Bacteria</taxon>
        <taxon>Pseudomonadati</taxon>
        <taxon>Bacteroidota</taxon>
        <taxon>Flavobacteriia</taxon>
        <taxon>Flavobacteriales</taxon>
        <taxon>Flavobacteriaceae</taxon>
        <taxon>Flavobacterium</taxon>
    </lineage>
</organism>
<keyword evidence="9" id="KW-1185">Reference proteome</keyword>
<dbReference type="Pfam" id="PF01697">
    <property type="entry name" value="Glyco_transf_92"/>
    <property type="match status" value="1"/>
</dbReference>
<dbReference type="RefSeq" id="WP_109194623.1">
    <property type="nucleotide sequence ID" value="NZ_CP029255.1"/>
</dbReference>
<accession>A0A2S1YT40</accession>
<dbReference type="Proteomes" id="UP000245250">
    <property type="component" value="Chromosome"/>
</dbReference>
<dbReference type="InterPro" id="IPR008166">
    <property type="entry name" value="Glyco_transf_92"/>
</dbReference>
<protein>
    <recommendedName>
        <fullName evidence="10">Glycosyl transferase</fullName>
    </recommendedName>
</protein>
<dbReference type="PANTHER" id="PTHR21461">
    <property type="entry name" value="GLYCOSYLTRANSFERASE FAMILY 92 PROTEIN"/>
    <property type="match status" value="1"/>
</dbReference>
<evidence type="ECO:0000256" key="6">
    <source>
        <dbReference type="ARBA" id="ARBA00023136"/>
    </source>
</evidence>
<evidence type="ECO:0000256" key="3">
    <source>
        <dbReference type="ARBA" id="ARBA00022679"/>
    </source>
</evidence>
<dbReference type="PANTHER" id="PTHR21461:SF69">
    <property type="entry name" value="GLYCOSYLTRANSFERASE FAMILY 92 PROTEIN"/>
    <property type="match status" value="1"/>
</dbReference>
<gene>
    <name evidence="8" type="ORF">HYN56_24655</name>
</gene>
<keyword evidence="2" id="KW-0328">Glycosyltransferase</keyword>
<dbReference type="OrthoDB" id="1997677at2"/>
<keyword evidence="6 7" id="KW-0472">Membrane</keyword>
<comment type="subcellular location">
    <subcellularLocation>
        <location evidence="1">Membrane</location>
        <topology evidence="1">Single-pass membrane protein</topology>
    </subcellularLocation>
</comment>
<reference evidence="8 9" key="1">
    <citation type="submission" date="2018-05" db="EMBL/GenBank/DDBJ databases">
        <title>Genome sequencing of Flavobacterium sp. HYN0056.</title>
        <authorList>
            <person name="Yi H."/>
            <person name="Baek C."/>
        </authorList>
    </citation>
    <scope>NUCLEOTIDE SEQUENCE [LARGE SCALE GENOMIC DNA]</scope>
    <source>
        <strain evidence="8 9">HYN0056</strain>
    </source>
</reference>
<dbReference type="AlphaFoldDB" id="A0A2S1YT40"/>
<name>A0A2S1YT40_9FLAO</name>